<evidence type="ECO:0000313" key="4">
    <source>
        <dbReference type="Proteomes" id="UP000440198"/>
    </source>
</evidence>
<keyword evidence="4" id="KW-1185">Reference proteome</keyword>
<proteinExistence type="predicted"/>
<reference evidence="3 4" key="1">
    <citation type="journal article" date="2019" name="Nat. Med.">
        <title>A library of human gut bacterial isolates paired with longitudinal multiomics data enables mechanistic microbiome research.</title>
        <authorList>
            <person name="Poyet M."/>
            <person name="Groussin M."/>
            <person name="Gibbons S.M."/>
            <person name="Avila-Pacheco J."/>
            <person name="Jiang X."/>
            <person name="Kearney S.M."/>
            <person name="Perrotta A.R."/>
            <person name="Berdy B."/>
            <person name="Zhao S."/>
            <person name="Lieberman T.D."/>
            <person name="Swanson P.K."/>
            <person name="Smith M."/>
            <person name="Roesemann S."/>
            <person name="Alexander J.E."/>
            <person name="Rich S.A."/>
            <person name="Livny J."/>
            <person name="Vlamakis H."/>
            <person name="Clish C."/>
            <person name="Bullock K."/>
            <person name="Deik A."/>
            <person name="Scott J."/>
            <person name="Pierce K.A."/>
            <person name="Xavier R.J."/>
            <person name="Alm E.J."/>
        </authorList>
    </citation>
    <scope>NUCLEOTIDE SEQUENCE [LARGE SCALE GENOMIC DNA]</scope>
    <source>
        <strain evidence="2 4">BIOML-A2</strain>
        <strain evidence="1 3">BIOML-A6</strain>
    </source>
</reference>
<dbReference type="Proteomes" id="UP000440198">
    <property type="component" value="Unassembled WGS sequence"/>
</dbReference>
<name>A0A7J4YNC7_9BACE</name>
<sequence length="68" mass="7922">MRSIILSVGLYFCKLSILPIIFSECKETEYFTKSQSPFIGILNHYNILNTNYILLFYNTSLGKLIFFS</sequence>
<organism evidence="1 3">
    <name type="scientific">Bacteroides finegoldii</name>
    <dbReference type="NCBI Taxonomy" id="338188"/>
    <lineage>
        <taxon>Bacteria</taxon>
        <taxon>Pseudomonadati</taxon>
        <taxon>Bacteroidota</taxon>
        <taxon>Bacteroidia</taxon>
        <taxon>Bacteroidales</taxon>
        <taxon>Bacteroidaceae</taxon>
        <taxon>Bacteroides</taxon>
    </lineage>
</organism>
<protein>
    <submittedName>
        <fullName evidence="1">Uncharacterized protein</fullName>
    </submittedName>
</protein>
<evidence type="ECO:0000313" key="3">
    <source>
        <dbReference type="Proteomes" id="UP000421791"/>
    </source>
</evidence>
<comment type="caution">
    <text evidence="1">The sequence shown here is derived from an EMBL/GenBank/DDBJ whole genome shotgun (WGS) entry which is preliminary data.</text>
</comment>
<gene>
    <name evidence="2" type="ORF">F2Z09_10190</name>
    <name evidence="1" type="ORF">F2Z22_11520</name>
</gene>
<dbReference type="EMBL" id="VWAK01000017">
    <property type="protein sequence ID" value="KAA5229985.1"/>
    <property type="molecule type" value="Genomic_DNA"/>
</dbReference>
<evidence type="ECO:0000313" key="2">
    <source>
        <dbReference type="EMBL" id="KAA5257389.1"/>
    </source>
</evidence>
<dbReference type="EMBL" id="VWAG01000015">
    <property type="protein sequence ID" value="KAA5257389.1"/>
    <property type="molecule type" value="Genomic_DNA"/>
</dbReference>
<accession>A0A7J4YNC7</accession>
<evidence type="ECO:0000313" key="1">
    <source>
        <dbReference type="EMBL" id="KAA5229985.1"/>
    </source>
</evidence>
<dbReference type="Proteomes" id="UP000421791">
    <property type="component" value="Unassembled WGS sequence"/>
</dbReference>
<dbReference type="AlphaFoldDB" id="A0A7J4YNC7"/>